<evidence type="ECO:0000256" key="6">
    <source>
        <dbReference type="ARBA" id="ARBA00022701"/>
    </source>
</evidence>
<dbReference type="GO" id="GO:0005634">
    <property type="term" value="C:nucleus"/>
    <property type="evidence" value="ECO:0007669"/>
    <property type="project" value="UniProtKB-SubCell"/>
</dbReference>
<protein>
    <recommendedName>
        <fullName evidence="4">Nuclear protein MDM1</fullName>
    </recommendedName>
</protein>
<evidence type="ECO:0000256" key="7">
    <source>
        <dbReference type="ARBA" id="ARBA00023212"/>
    </source>
</evidence>
<evidence type="ECO:0000256" key="2">
    <source>
        <dbReference type="ARBA" id="ARBA00004123"/>
    </source>
</evidence>
<accession>A0A8C9EQF0</accession>
<organism evidence="11 12">
    <name type="scientific">Pavo cristatus</name>
    <name type="common">Indian peafowl</name>
    <name type="synonym">Blue peafowl</name>
    <dbReference type="NCBI Taxonomy" id="9049"/>
    <lineage>
        <taxon>Eukaryota</taxon>
        <taxon>Metazoa</taxon>
        <taxon>Chordata</taxon>
        <taxon>Craniata</taxon>
        <taxon>Vertebrata</taxon>
        <taxon>Euteleostomi</taxon>
        <taxon>Archelosauria</taxon>
        <taxon>Archosauria</taxon>
        <taxon>Dinosauria</taxon>
        <taxon>Saurischia</taxon>
        <taxon>Theropoda</taxon>
        <taxon>Coelurosauria</taxon>
        <taxon>Aves</taxon>
        <taxon>Neognathae</taxon>
        <taxon>Galloanserae</taxon>
        <taxon>Galliformes</taxon>
        <taxon>Phasianidae</taxon>
        <taxon>Phasianinae</taxon>
        <taxon>Pavo</taxon>
    </lineage>
</organism>
<reference evidence="11" key="2">
    <citation type="submission" date="2025-09" db="UniProtKB">
        <authorList>
            <consortium name="Ensembl"/>
        </authorList>
    </citation>
    <scope>IDENTIFICATION</scope>
</reference>
<reference evidence="11" key="1">
    <citation type="submission" date="2025-08" db="UniProtKB">
        <authorList>
            <consortium name="Ensembl"/>
        </authorList>
    </citation>
    <scope>IDENTIFICATION</scope>
</reference>
<evidence type="ECO:0000256" key="1">
    <source>
        <dbReference type="ARBA" id="ARBA00004114"/>
    </source>
</evidence>
<dbReference type="GO" id="GO:0060041">
    <property type="term" value="P:retina development in camera-type eye"/>
    <property type="evidence" value="ECO:0007669"/>
    <property type="project" value="TreeGrafter"/>
</dbReference>
<evidence type="ECO:0000256" key="3">
    <source>
        <dbReference type="ARBA" id="ARBA00010494"/>
    </source>
</evidence>
<dbReference type="GO" id="GO:0046600">
    <property type="term" value="P:negative regulation of centriole replication"/>
    <property type="evidence" value="ECO:0007669"/>
    <property type="project" value="InterPro"/>
</dbReference>
<dbReference type="Ensembl" id="ENSPSTT00000004277.1">
    <property type="protein sequence ID" value="ENSPSTP00000004070.1"/>
    <property type="gene ID" value="ENSPSTG00000002952.1"/>
</dbReference>
<keyword evidence="6" id="KW-0493">Microtubule</keyword>
<dbReference type="PANTHER" id="PTHR32078">
    <property type="entry name" value="NUCLEAR PROTEIN MDM1"/>
    <property type="match status" value="1"/>
</dbReference>
<dbReference type="GO" id="GO:0005814">
    <property type="term" value="C:centriole"/>
    <property type="evidence" value="ECO:0007669"/>
    <property type="project" value="UniProtKB-SubCell"/>
</dbReference>
<comment type="function">
    <text evidence="9">Microtubule-binding protein that negatively regulates centriole duplication. Binds to and stabilizes microtubules.</text>
</comment>
<feature type="compositionally biased region" description="Basic and acidic residues" evidence="10">
    <location>
        <begin position="86"/>
        <end position="97"/>
    </location>
</feature>
<dbReference type="GO" id="GO:0005874">
    <property type="term" value="C:microtubule"/>
    <property type="evidence" value="ECO:0007669"/>
    <property type="project" value="UniProtKB-KW"/>
</dbReference>
<evidence type="ECO:0000256" key="10">
    <source>
        <dbReference type="SAM" id="MobiDB-lite"/>
    </source>
</evidence>
<evidence type="ECO:0000313" key="12">
    <source>
        <dbReference type="Proteomes" id="UP000694428"/>
    </source>
</evidence>
<dbReference type="InterPro" id="IPR029136">
    <property type="entry name" value="MDM1"/>
</dbReference>
<evidence type="ECO:0000256" key="9">
    <source>
        <dbReference type="ARBA" id="ARBA00045771"/>
    </source>
</evidence>
<sequence>MPVRFRGLSEYKRNFRWKTPELCSPSQEQKSPWAGLRSDQLGITREPNFISKRRVPYHNPQISKSFEWTGDCDLDDQVETEALKTAEPHADHSHDVNQENTETPEGPRLPPKVRSHSSDSGVETALVLAENSMKKSPPVAPPNQKEAFVSPKKEAEKVNNGESCLFSSLTFFLPPSFLLPLSFHKLACCYVYLFSPPLPYTEVQYGSICFPTVLHCSQV</sequence>
<evidence type="ECO:0000256" key="8">
    <source>
        <dbReference type="ARBA" id="ARBA00023242"/>
    </source>
</evidence>
<evidence type="ECO:0000256" key="4">
    <source>
        <dbReference type="ARBA" id="ARBA00013508"/>
    </source>
</evidence>
<feature type="region of interest" description="Disordered" evidence="10">
    <location>
        <begin position="86"/>
        <end position="121"/>
    </location>
</feature>
<name>A0A8C9EQF0_PAVCR</name>
<dbReference type="PANTHER" id="PTHR32078:SF1">
    <property type="entry name" value="NUCLEAR PROTEIN MDM1"/>
    <property type="match status" value="1"/>
</dbReference>
<dbReference type="AlphaFoldDB" id="A0A8C9EQF0"/>
<keyword evidence="5" id="KW-0963">Cytoplasm</keyword>
<comment type="subcellular location">
    <subcellularLocation>
        <location evidence="1">Cytoplasm</location>
        <location evidence="1">Cytoskeleton</location>
        <location evidence="1">Microtubule organizing center</location>
        <location evidence="1">Centrosome</location>
        <location evidence="1">Centriole</location>
    </subcellularLocation>
    <subcellularLocation>
        <location evidence="2">Nucleus</location>
    </subcellularLocation>
</comment>
<dbReference type="GO" id="GO:0008017">
    <property type="term" value="F:microtubule binding"/>
    <property type="evidence" value="ECO:0007669"/>
    <property type="project" value="InterPro"/>
</dbReference>
<dbReference type="Pfam" id="PF15501">
    <property type="entry name" value="MDM1"/>
    <property type="match status" value="1"/>
</dbReference>
<evidence type="ECO:0000256" key="5">
    <source>
        <dbReference type="ARBA" id="ARBA00022490"/>
    </source>
</evidence>
<evidence type="ECO:0000313" key="11">
    <source>
        <dbReference type="Ensembl" id="ENSPSTP00000004070.1"/>
    </source>
</evidence>
<proteinExistence type="inferred from homology"/>
<keyword evidence="7" id="KW-0206">Cytoskeleton</keyword>
<dbReference type="Proteomes" id="UP000694428">
    <property type="component" value="Unplaced"/>
</dbReference>
<keyword evidence="12" id="KW-1185">Reference proteome</keyword>
<comment type="similarity">
    <text evidence="3">Belongs to the MDM1 family.</text>
</comment>
<keyword evidence="8" id="KW-0539">Nucleus</keyword>